<dbReference type="RefSeq" id="WP_006238562.1">
    <property type="nucleotide sequence ID" value="NZ_JH636049.1"/>
</dbReference>
<sequence>MDGPDGGARPASDTGLVEELLPQETTLGGHPVPRGSRWRRGVGNALMGFGALTGLLAVAYLADVIVGFGDVPRGITVAGVDIGGLGKDDAQAALRRELGSFVTRPVTVRAGDAEAPLDPAGAGLGVDWAATVAQAGAQPWLPWERLGALFGGRELPLVTTVDEQAARAELSRVARERLNRPAVDGGIAFRNTDPQEGHDDGGVVPQAIEPRPGTEVSDLDAAVAALKEHWPRAPRIDIPVRVLRPKLTSEAVHTALEGTVWPLLSGPILLRGDGADSVLLPEDVRKALGFEIRDGAGGASLEVTLDHAVLSSAVLGELGTTERRARDAALVFRNGIPVVVPSVRGTRIDWERTFAGMARTVSQAREVTVHYNAVEPAVTTGDVRALGIEEVLATASTHGHAPEDIAAVDVTRLNGIVVKPGETFEISAHATAEPLERVLREALHQAGLSVDEGRAVNDTGDAVAVHAAVTGSTITATVWGTG</sequence>
<dbReference type="HOGENOM" id="CLU_044586_0_0_11"/>
<gene>
    <name evidence="3" type="ORF">SacxiDRAFT_2181</name>
</gene>
<keyword evidence="1" id="KW-0812">Transmembrane</keyword>
<organism evidence="3 4">
    <name type="scientific">Saccharomonospora xinjiangensis XJ-54</name>
    <dbReference type="NCBI Taxonomy" id="882086"/>
    <lineage>
        <taxon>Bacteria</taxon>
        <taxon>Bacillati</taxon>
        <taxon>Actinomycetota</taxon>
        <taxon>Actinomycetes</taxon>
        <taxon>Pseudonocardiales</taxon>
        <taxon>Pseudonocardiaceae</taxon>
        <taxon>Saccharomonospora</taxon>
    </lineage>
</organism>
<protein>
    <recommendedName>
        <fullName evidence="2">YoaR-like putative peptidoglycan binding domain-containing protein</fullName>
    </recommendedName>
</protein>
<dbReference type="AlphaFoldDB" id="I0V2R0"/>
<dbReference type="EMBL" id="JH636049">
    <property type="protein sequence ID" value="EID54413.1"/>
    <property type="molecule type" value="Genomic_DNA"/>
</dbReference>
<dbReference type="PANTHER" id="PTHR35788">
    <property type="entry name" value="EXPORTED PROTEIN-RELATED"/>
    <property type="match status" value="1"/>
</dbReference>
<evidence type="ECO:0000259" key="2">
    <source>
        <dbReference type="Pfam" id="PF12229"/>
    </source>
</evidence>
<feature type="transmembrane region" description="Helical" evidence="1">
    <location>
        <begin position="42"/>
        <end position="62"/>
    </location>
</feature>
<name>I0V2R0_9PSEU</name>
<evidence type="ECO:0000256" key="1">
    <source>
        <dbReference type="SAM" id="Phobius"/>
    </source>
</evidence>
<evidence type="ECO:0000313" key="4">
    <source>
        <dbReference type="Proteomes" id="UP000004691"/>
    </source>
</evidence>
<keyword evidence="1" id="KW-0472">Membrane</keyword>
<dbReference type="InterPro" id="IPR052913">
    <property type="entry name" value="Glycopeptide_resist_protein"/>
</dbReference>
<reference evidence="3 4" key="1">
    <citation type="submission" date="2012-01" db="EMBL/GenBank/DDBJ databases">
        <title>Improved High-Quality Draft sequence of Saccharomonospora xinjiangensis XJ-54.</title>
        <authorList>
            <consortium name="US DOE Joint Genome Institute"/>
            <person name="Lucas S."/>
            <person name="Han J."/>
            <person name="Lapidus A."/>
            <person name="Cheng J.-F."/>
            <person name="Goodwin L."/>
            <person name="Pitluck S."/>
            <person name="Peters L."/>
            <person name="Mikhailova N."/>
            <person name="Teshima H."/>
            <person name="Detter J.C."/>
            <person name="Han C."/>
            <person name="Tapia R."/>
            <person name="Land M."/>
            <person name="Hauser L."/>
            <person name="Kyrpides N."/>
            <person name="Ivanova N."/>
            <person name="Pagani I."/>
            <person name="Brambilla E.-M."/>
            <person name="Klenk H.-P."/>
            <person name="Woyke T."/>
        </authorList>
    </citation>
    <scope>NUCLEOTIDE SEQUENCE [LARGE SCALE GENOMIC DNA]</scope>
    <source>
        <strain evidence="3 4">XJ-54</strain>
    </source>
</reference>
<accession>I0V2R0</accession>
<dbReference type="InterPro" id="IPR022029">
    <property type="entry name" value="YoaR-like_PG-bd"/>
</dbReference>
<dbReference type="PANTHER" id="PTHR35788:SF1">
    <property type="entry name" value="EXPORTED PROTEIN"/>
    <property type="match status" value="1"/>
</dbReference>
<proteinExistence type="predicted"/>
<feature type="domain" description="YoaR-like putative peptidoglycan binding" evidence="2">
    <location>
        <begin position="300"/>
        <end position="357"/>
    </location>
</feature>
<dbReference type="STRING" id="882086.SacxiDRAFT_2181"/>
<dbReference type="Pfam" id="PF12229">
    <property type="entry name" value="PG_binding_4"/>
    <property type="match status" value="1"/>
</dbReference>
<keyword evidence="4" id="KW-1185">Reference proteome</keyword>
<keyword evidence="1" id="KW-1133">Transmembrane helix</keyword>
<evidence type="ECO:0000313" key="3">
    <source>
        <dbReference type="EMBL" id="EID54413.1"/>
    </source>
</evidence>
<dbReference type="eggNOG" id="COG2720">
    <property type="taxonomic scope" value="Bacteria"/>
</dbReference>
<dbReference type="OrthoDB" id="9813301at2"/>
<dbReference type="Proteomes" id="UP000004691">
    <property type="component" value="Unassembled WGS sequence"/>
</dbReference>